<protein>
    <submittedName>
        <fullName evidence="2">Uncharacterized protein</fullName>
    </submittedName>
</protein>
<evidence type="ECO:0000313" key="3">
    <source>
        <dbReference type="Proteomes" id="UP000611500"/>
    </source>
</evidence>
<dbReference type="EMBL" id="BNAP01000001">
    <property type="protein sequence ID" value="GHG81534.1"/>
    <property type="molecule type" value="Genomic_DNA"/>
</dbReference>
<reference evidence="2" key="1">
    <citation type="journal article" date="2014" name="Int. J. Syst. Evol. Microbiol.">
        <title>Complete genome sequence of Corynebacterium casei LMG S-19264T (=DSM 44701T), isolated from a smear-ripened cheese.</title>
        <authorList>
            <consortium name="US DOE Joint Genome Institute (JGI-PGF)"/>
            <person name="Walter F."/>
            <person name="Albersmeier A."/>
            <person name="Kalinowski J."/>
            <person name="Ruckert C."/>
        </authorList>
    </citation>
    <scope>NUCLEOTIDE SEQUENCE</scope>
    <source>
        <strain evidence="2">CGMCC 1.7081</strain>
    </source>
</reference>
<keyword evidence="3" id="KW-1185">Reference proteome</keyword>
<reference evidence="2" key="2">
    <citation type="submission" date="2020-09" db="EMBL/GenBank/DDBJ databases">
        <authorList>
            <person name="Sun Q."/>
            <person name="Zhou Y."/>
        </authorList>
    </citation>
    <scope>NUCLEOTIDE SEQUENCE</scope>
    <source>
        <strain evidence="2">CGMCC 1.7081</strain>
    </source>
</reference>
<proteinExistence type="predicted"/>
<name>A0A8J3MBZ2_9RHOB</name>
<dbReference type="AlphaFoldDB" id="A0A8J3MBZ2"/>
<sequence length="63" mass="7025">MPKARLRRYADREQDLQQARTDQPFRRDGGAAEIGIEPIEPAIEARQGVIDDPPDPAQRMPGG</sequence>
<accession>A0A8J3MBZ2</accession>
<organism evidence="2 3">
    <name type="scientific">Pseudodonghicola xiamenensis</name>
    <dbReference type="NCBI Taxonomy" id="337702"/>
    <lineage>
        <taxon>Bacteria</taxon>
        <taxon>Pseudomonadati</taxon>
        <taxon>Pseudomonadota</taxon>
        <taxon>Alphaproteobacteria</taxon>
        <taxon>Rhodobacterales</taxon>
        <taxon>Paracoccaceae</taxon>
        <taxon>Pseudodonghicola</taxon>
    </lineage>
</organism>
<gene>
    <name evidence="2" type="ORF">GCM10010961_05640</name>
</gene>
<comment type="caution">
    <text evidence="2">The sequence shown here is derived from an EMBL/GenBank/DDBJ whole genome shotgun (WGS) entry which is preliminary data.</text>
</comment>
<evidence type="ECO:0000313" key="2">
    <source>
        <dbReference type="EMBL" id="GHG81534.1"/>
    </source>
</evidence>
<feature type="region of interest" description="Disordered" evidence="1">
    <location>
        <begin position="1"/>
        <end position="29"/>
    </location>
</feature>
<dbReference type="Proteomes" id="UP000611500">
    <property type="component" value="Unassembled WGS sequence"/>
</dbReference>
<evidence type="ECO:0000256" key="1">
    <source>
        <dbReference type="SAM" id="MobiDB-lite"/>
    </source>
</evidence>